<evidence type="ECO:0000256" key="1">
    <source>
        <dbReference type="SAM" id="MobiDB-lite"/>
    </source>
</evidence>
<protein>
    <submittedName>
        <fullName evidence="3">Uncharacterized protein</fullName>
    </submittedName>
</protein>
<sequence length="255" mass="26997">MGIVIGVIIDVAVSAAAAAAEAAADAAAAAIAEAAEEAAVEAAADAAADAAAEAEAEGAAERAAESEAESAAKGSGEGAHIATKVLNGISKLSKLVKEYFIIDAIFKAAMDIIREIEGSSPRVKKLEKYIKVLIEMGQKMDSIRKWLENHQKDTVKLEGIQVPVDSGVLSKYMSPLVAGVANLKRLSKGVENQNKQKKALTDTQLDAMRRCLLKVNKTFESLAKFVNKKKSKVLVLSSFPISMTEVNNWKSELGN</sequence>
<name>A0A6J8AJ54_MYTCO</name>
<keyword evidence="4" id="KW-1185">Reference proteome</keyword>
<feature type="region of interest" description="Disordered" evidence="1">
    <location>
        <begin position="56"/>
        <end position="75"/>
    </location>
</feature>
<dbReference type="AlphaFoldDB" id="A0A6J8AJ54"/>
<feature type="chain" id="PRO_5026909058" evidence="2">
    <location>
        <begin position="19"/>
        <end position="255"/>
    </location>
</feature>
<proteinExistence type="predicted"/>
<dbReference type="EMBL" id="CACVKT020001558">
    <property type="protein sequence ID" value="CAC5369096.1"/>
    <property type="molecule type" value="Genomic_DNA"/>
</dbReference>
<gene>
    <name evidence="3" type="ORF">MCOR_8407</name>
</gene>
<feature type="signal peptide" evidence="2">
    <location>
        <begin position="1"/>
        <end position="18"/>
    </location>
</feature>
<evidence type="ECO:0000313" key="3">
    <source>
        <dbReference type="EMBL" id="CAC5369096.1"/>
    </source>
</evidence>
<dbReference type="Proteomes" id="UP000507470">
    <property type="component" value="Unassembled WGS sequence"/>
</dbReference>
<organism evidence="3 4">
    <name type="scientific">Mytilus coruscus</name>
    <name type="common">Sea mussel</name>
    <dbReference type="NCBI Taxonomy" id="42192"/>
    <lineage>
        <taxon>Eukaryota</taxon>
        <taxon>Metazoa</taxon>
        <taxon>Spiralia</taxon>
        <taxon>Lophotrochozoa</taxon>
        <taxon>Mollusca</taxon>
        <taxon>Bivalvia</taxon>
        <taxon>Autobranchia</taxon>
        <taxon>Pteriomorphia</taxon>
        <taxon>Mytilida</taxon>
        <taxon>Mytiloidea</taxon>
        <taxon>Mytilidae</taxon>
        <taxon>Mytilinae</taxon>
        <taxon>Mytilus</taxon>
    </lineage>
</organism>
<reference evidence="3 4" key="1">
    <citation type="submission" date="2020-06" db="EMBL/GenBank/DDBJ databases">
        <authorList>
            <person name="Li R."/>
            <person name="Bekaert M."/>
        </authorList>
    </citation>
    <scope>NUCLEOTIDE SEQUENCE [LARGE SCALE GENOMIC DNA]</scope>
    <source>
        <strain evidence="4">wild</strain>
    </source>
</reference>
<dbReference type="OrthoDB" id="10058436at2759"/>
<keyword evidence="2" id="KW-0732">Signal</keyword>
<evidence type="ECO:0000256" key="2">
    <source>
        <dbReference type="SAM" id="SignalP"/>
    </source>
</evidence>
<evidence type="ECO:0000313" key="4">
    <source>
        <dbReference type="Proteomes" id="UP000507470"/>
    </source>
</evidence>
<accession>A0A6J8AJ54</accession>